<proteinExistence type="predicted"/>
<dbReference type="EMBL" id="CM055111">
    <property type="protein sequence ID" value="KAJ7519754.1"/>
    <property type="molecule type" value="Genomic_DNA"/>
</dbReference>
<organism evidence="1 2">
    <name type="scientific">Diphasiastrum complanatum</name>
    <name type="common">Issler's clubmoss</name>
    <name type="synonym">Lycopodium complanatum</name>
    <dbReference type="NCBI Taxonomy" id="34168"/>
    <lineage>
        <taxon>Eukaryota</taxon>
        <taxon>Viridiplantae</taxon>
        <taxon>Streptophyta</taxon>
        <taxon>Embryophyta</taxon>
        <taxon>Tracheophyta</taxon>
        <taxon>Lycopodiopsida</taxon>
        <taxon>Lycopodiales</taxon>
        <taxon>Lycopodiaceae</taxon>
        <taxon>Lycopodioideae</taxon>
        <taxon>Diphasiastrum</taxon>
    </lineage>
</organism>
<accession>A0ACC2AQD8</accession>
<reference evidence="2" key="1">
    <citation type="journal article" date="2024" name="Proc. Natl. Acad. Sci. U.S.A.">
        <title>Extraordinary preservation of gene collinearity over three hundred million years revealed in homosporous lycophytes.</title>
        <authorList>
            <person name="Li C."/>
            <person name="Wickell D."/>
            <person name="Kuo L.Y."/>
            <person name="Chen X."/>
            <person name="Nie B."/>
            <person name="Liao X."/>
            <person name="Peng D."/>
            <person name="Ji J."/>
            <person name="Jenkins J."/>
            <person name="Williams M."/>
            <person name="Shu S."/>
            <person name="Plott C."/>
            <person name="Barry K."/>
            <person name="Rajasekar S."/>
            <person name="Grimwood J."/>
            <person name="Han X."/>
            <person name="Sun S."/>
            <person name="Hou Z."/>
            <person name="He W."/>
            <person name="Dai G."/>
            <person name="Sun C."/>
            <person name="Schmutz J."/>
            <person name="Leebens-Mack J.H."/>
            <person name="Li F.W."/>
            <person name="Wang L."/>
        </authorList>
    </citation>
    <scope>NUCLEOTIDE SEQUENCE [LARGE SCALE GENOMIC DNA]</scope>
    <source>
        <strain evidence="2">cv. PW_Plant_1</strain>
    </source>
</reference>
<name>A0ACC2AQD8_DIPCM</name>
<gene>
    <name evidence="1" type="ORF">O6H91_20G054500</name>
</gene>
<comment type="caution">
    <text evidence="1">The sequence shown here is derived from an EMBL/GenBank/DDBJ whole genome shotgun (WGS) entry which is preliminary data.</text>
</comment>
<evidence type="ECO:0000313" key="2">
    <source>
        <dbReference type="Proteomes" id="UP001162992"/>
    </source>
</evidence>
<keyword evidence="2" id="KW-1185">Reference proteome</keyword>
<evidence type="ECO:0000313" key="1">
    <source>
        <dbReference type="EMBL" id="KAJ7519754.1"/>
    </source>
</evidence>
<protein>
    <submittedName>
        <fullName evidence="1">Uncharacterized protein</fullName>
    </submittedName>
</protein>
<sequence length="671" mass="74668">MPIVQFLESLASVKYNQKMDCFLLGKKRMAIEPNAIAPQKYSDFFDNKPMVLPEPQGVEGSGSSCMPFKNRTMMPVSSSSFSSAGTHSRTLSAPSQLYRSGYDRMPLPSVGSCNAVPSQIWPISETRNECFQSAFVEAGRAIGSSNRGYRKASSFSKSITSKGRPTSLPPRKHEAHPLPLPVPQKNLEERFAGEACDLGSVNIIVSSHAGVQASLNSLNLTTCTSDAHRLPLPSEVLQKKAPLRKFTYEELSSGCRNFSSSYLLRETSVGPVYRSLVKDTQGNGEKTTVAVTCLKRLHLKDEDEWISYMTGLAKLDNPYLCRLSGFCNLASFDRRKDDYDKMLVFEHMENESLDRLLLRKQDEPPLGWFTRLKIALGTAKGLAYLYDKSPFQGFYEDFNMSNVQIDKDCTPKLSDYGLHQLCGVDISLPAFAQVSRNTVLGSSAAEKNIVRSFGKVLLGLLSARKHLEKVLKGEGYSEQLVKVMLSDTTQTESMLDPVLQGHHIARSVRKVLNLALQCLQEDAVLRPQIQDVVKMLSSIQRLKSYDITSIENSSKGNLTDSDRDIYRTAHFKWRNVELSTQPMYELPKLVEDTSFQEQKSPLLSESHRRAGWQPSPGNSNSKGSIGLITWAPLNIGCKPPASSKIITNFSCASSFLKQKMGLGARRRKILQ</sequence>
<dbReference type="Proteomes" id="UP001162992">
    <property type="component" value="Chromosome 20"/>
</dbReference>